<dbReference type="SUPFAM" id="SSF54060">
    <property type="entry name" value="His-Me finger endonucleases"/>
    <property type="match status" value="1"/>
</dbReference>
<evidence type="ECO:0000313" key="3">
    <source>
        <dbReference type="EMBL" id="KKM95319.1"/>
    </source>
</evidence>
<dbReference type="AlphaFoldDB" id="A0A0F9LK14"/>
<organism evidence="3">
    <name type="scientific">marine sediment metagenome</name>
    <dbReference type="NCBI Taxonomy" id="412755"/>
    <lineage>
        <taxon>unclassified sequences</taxon>
        <taxon>metagenomes</taxon>
        <taxon>ecological metagenomes</taxon>
    </lineage>
</organism>
<evidence type="ECO:0000259" key="2">
    <source>
        <dbReference type="Pfam" id="PF13392"/>
    </source>
</evidence>
<sequence length="240" mass="27415">MGRHPKYLQPEDVPEEYRDLLDYDSQRLLVRYGKSALYINAKCADCDKKRILQVYSVRKKLKVGKFTGFCKKCMVGEKGSYYKKGWWQGNKGYIFRSIGAYKEYEDIIKPMAPKGGVIMEHRAIMAIHLGRSLDSRELVRHLNGNKTDNRIENLAVGTHADNSKDHHDTYLELLALRKDYEFVAEKVAIINEELGGVEKLLGETRDHVSGINGELKWIRYVIIGTFLAAITDLLLGFLSG</sequence>
<feature type="domain" description="HNH nuclease" evidence="2">
    <location>
        <begin position="121"/>
        <end position="163"/>
    </location>
</feature>
<reference evidence="3" key="1">
    <citation type="journal article" date="2015" name="Nature">
        <title>Complex archaea that bridge the gap between prokaryotes and eukaryotes.</title>
        <authorList>
            <person name="Spang A."/>
            <person name="Saw J.H."/>
            <person name="Jorgensen S.L."/>
            <person name="Zaremba-Niedzwiedzka K."/>
            <person name="Martijn J."/>
            <person name="Lind A.E."/>
            <person name="van Eijk R."/>
            <person name="Schleper C."/>
            <person name="Guy L."/>
            <person name="Ettema T.J."/>
        </authorList>
    </citation>
    <scope>NUCLEOTIDE SEQUENCE</scope>
</reference>
<feature type="transmembrane region" description="Helical" evidence="1">
    <location>
        <begin position="217"/>
        <end position="238"/>
    </location>
</feature>
<dbReference type="EMBL" id="LAZR01006022">
    <property type="protein sequence ID" value="KKM95319.1"/>
    <property type="molecule type" value="Genomic_DNA"/>
</dbReference>
<proteinExistence type="predicted"/>
<dbReference type="Pfam" id="PF13392">
    <property type="entry name" value="HNH_3"/>
    <property type="match status" value="1"/>
</dbReference>
<comment type="caution">
    <text evidence="3">The sequence shown here is derived from an EMBL/GenBank/DDBJ whole genome shotgun (WGS) entry which is preliminary data.</text>
</comment>
<dbReference type="Gene3D" id="3.90.75.20">
    <property type="match status" value="1"/>
</dbReference>
<name>A0A0F9LK14_9ZZZZ</name>
<keyword evidence="1" id="KW-0472">Membrane</keyword>
<protein>
    <recommendedName>
        <fullName evidence="2">HNH nuclease domain-containing protein</fullName>
    </recommendedName>
</protein>
<evidence type="ECO:0000256" key="1">
    <source>
        <dbReference type="SAM" id="Phobius"/>
    </source>
</evidence>
<keyword evidence="1" id="KW-1133">Transmembrane helix</keyword>
<dbReference type="InterPro" id="IPR044925">
    <property type="entry name" value="His-Me_finger_sf"/>
</dbReference>
<accession>A0A0F9LK14</accession>
<gene>
    <name evidence="3" type="ORF">LCGC14_1189370</name>
</gene>
<keyword evidence="1" id="KW-0812">Transmembrane</keyword>
<dbReference type="InterPro" id="IPR003615">
    <property type="entry name" value="HNH_nuc"/>
</dbReference>